<dbReference type="OrthoDB" id="149756at2"/>
<dbReference type="SUPFAM" id="SSF46785">
    <property type="entry name" value="Winged helix' DNA-binding domain"/>
    <property type="match status" value="1"/>
</dbReference>
<dbReference type="PROSITE" id="PS50949">
    <property type="entry name" value="HTH_GNTR"/>
    <property type="match status" value="1"/>
</dbReference>
<name>A0A1G6H4Y9_9BACI</name>
<dbReference type="EMBL" id="FMYI01000002">
    <property type="protein sequence ID" value="SDB89168.1"/>
    <property type="molecule type" value="Genomic_DNA"/>
</dbReference>
<keyword evidence="3" id="KW-0804">Transcription</keyword>
<dbReference type="InterPro" id="IPR036390">
    <property type="entry name" value="WH_DNA-bd_sf"/>
</dbReference>
<dbReference type="STRING" id="1612202.SAMN05421734_102223"/>
<accession>A0A1G6H4Y9</accession>
<dbReference type="InterPro" id="IPR011663">
    <property type="entry name" value="UTRA"/>
</dbReference>
<dbReference type="Proteomes" id="UP000242949">
    <property type="component" value="Unassembled WGS sequence"/>
</dbReference>
<dbReference type="RefSeq" id="WP_090793122.1">
    <property type="nucleotide sequence ID" value="NZ_FMYI01000002.1"/>
</dbReference>
<dbReference type="GO" id="GO:0003700">
    <property type="term" value="F:DNA-binding transcription factor activity"/>
    <property type="evidence" value="ECO:0007669"/>
    <property type="project" value="InterPro"/>
</dbReference>
<dbReference type="AlphaFoldDB" id="A0A1G6H4Y9"/>
<dbReference type="PANTHER" id="PTHR44846">
    <property type="entry name" value="MANNOSYL-D-GLYCERATE TRANSPORT/METABOLISM SYSTEM REPRESSOR MNGR-RELATED"/>
    <property type="match status" value="1"/>
</dbReference>
<dbReference type="Pfam" id="PF07702">
    <property type="entry name" value="UTRA"/>
    <property type="match status" value="1"/>
</dbReference>
<evidence type="ECO:0000256" key="1">
    <source>
        <dbReference type="ARBA" id="ARBA00023015"/>
    </source>
</evidence>
<evidence type="ECO:0000256" key="2">
    <source>
        <dbReference type="ARBA" id="ARBA00023125"/>
    </source>
</evidence>
<evidence type="ECO:0000313" key="6">
    <source>
        <dbReference type="Proteomes" id="UP000242949"/>
    </source>
</evidence>
<dbReference type="GO" id="GO:0045892">
    <property type="term" value="P:negative regulation of DNA-templated transcription"/>
    <property type="evidence" value="ECO:0007669"/>
    <property type="project" value="TreeGrafter"/>
</dbReference>
<dbReference type="GO" id="GO:0003677">
    <property type="term" value="F:DNA binding"/>
    <property type="evidence" value="ECO:0007669"/>
    <property type="project" value="UniProtKB-KW"/>
</dbReference>
<organism evidence="5 6">
    <name type="scientific">Pelagirhabdus alkalitolerans</name>
    <dbReference type="NCBI Taxonomy" id="1612202"/>
    <lineage>
        <taxon>Bacteria</taxon>
        <taxon>Bacillati</taxon>
        <taxon>Bacillota</taxon>
        <taxon>Bacilli</taxon>
        <taxon>Bacillales</taxon>
        <taxon>Bacillaceae</taxon>
        <taxon>Pelagirhabdus</taxon>
    </lineage>
</organism>
<gene>
    <name evidence="5" type="ORF">SAMN05421734_102223</name>
</gene>
<dbReference type="Gene3D" id="3.40.1410.10">
    <property type="entry name" value="Chorismate lyase-like"/>
    <property type="match status" value="1"/>
</dbReference>
<dbReference type="PANTHER" id="PTHR44846:SF17">
    <property type="entry name" value="GNTR-FAMILY TRANSCRIPTIONAL REGULATOR"/>
    <property type="match status" value="1"/>
</dbReference>
<dbReference type="SUPFAM" id="SSF64288">
    <property type="entry name" value="Chorismate lyase-like"/>
    <property type="match status" value="1"/>
</dbReference>
<evidence type="ECO:0000313" key="5">
    <source>
        <dbReference type="EMBL" id="SDB89168.1"/>
    </source>
</evidence>
<dbReference type="InterPro" id="IPR000524">
    <property type="entry name" value="Tscrpt_reg_HTH_GntR"/>
</dbReference>
<proteinExistence type="predicted"/>
<feature type="domain" description="HTH gntR-type" evidence="4">
    <location>
        <begin position="6"/>
        <end position="74"/>
    </location>
</feature>
<sequence length="241" mass="27949">MTIEPNDSFQDVLFSLRDDIDKGIYHPNEKLQPIYELSFRYQTSRETMKAVISRLVEENRIHRKSGMGVFVNPQPIYSSGIEKLGSVSDMIRKAGKEPGTQYVSAEVIEPTQDDLVHFHSLDVQTIARLERVRTADGEPVVYCIDKVDERTIPIGQIHNEQSIFKLIEHYKGKRIQYAHTFIEPIGYHEQISDILNCGLEQSLLLLKQIHYTEDDEPILYSANYFRSDAFQFHVVRSRMDE</sequence>
<keyword evidence="2" id="KW-0238">DNA-binding</keyword>
<dbReference type="InterPro" id="IPR036388">
    <property type="entry name" value="WH-like_DNA-bd_sf"/>
</dbReference>
<dbReference type="SMART" id="SM00345">
    <property type="entry name" value="HTH_GNTR"/>
    <property type="match status" value="1"/>
</dbReference>
<dbReference type="InterPro" id="IPR028978">
    <property type="entry name" value="Chorismate_lyase_/UTRA_dom_sf"/>
</dbReference>
<dbReference type="InterPro" id="IPR050679">
    <property type="entry name" value="Bact_HTH_transcr_reg"/>
</dbReference>
<reference evidence="6" key="1">
    <citation type="submission" date="2016-09" db="EMBL/GenBank/DDBJ databases">
        <authorList>
            <person name="Varghese N."/>
            <person name="Submissions S."/>
        </authorList>
    </citation>
    <scope>NUCLEOTIDE SEQUENCE [LARGE SCALE GENOMIC DNA]</scope>
    <source>
        <strain evidence="6">S5</strain>
    </source>
</reference>
<dbReference type="SMART" id="SM00866">
    <property type="entry name" value="UTRA"/>
    <property type="match status" value="1"/>
</dbReference>
<protein>
    <submittedName>
        <fullName evidence="5">Transcriptional regulator, GntR family</fullName>
    </submittedName>
</protein>
<dbReference type="Gene3D" id="1.10.10.10">
    <property type="entry name" value="Winged helix-like DNA-binding domain superfamily/Winged helix DNA-binding domain"/>
    <property type="match status" value="1"/>
</dbReference>
<dbReference type="Pfam" id="PF00392">
    <property type="entry name" value="GntR"/>
    <property type="match status" value="1"/>
</dbReference>
<keyword evidence="6" id="KW-1185">Reference proteome</keyword>
<evidence type="ECO:0000256" key="3">
    <source>
        <dbReference type="ARBA" id="ARBA00023163"/>
    </source>
</evidence>
<keyword evidence="1" id="KW-0805">Transcription regulation</keyword>
<evidence type="ECO:0000259" key="4">
    <source>
        <dbReference type="PROSITE" id="PS50949"/>
    </source>
</evidence>